<dbReference type="EMBL" id="BAABIB010000054">
    <property type="protein sequence ID" value="GAA5159669.1"/>
    <property type="molecule type" value="Genomic_DNA"/>
</dbReference>
<comment type="caution">
    <text evidence="1">The sequence shown here is derived from an EMBL/GenBank/DDBJ whole genome shotgun (WGS) entry which is preliminary data.</text>
</comment>
<accession>A0ABP9QCM2</accession>
<evidence type="ECO:0000313" key="2">
    <source>
        <dbReference type="Proteomes" id="UP001500192"/>
    </source>
</evidence>
<protein>
    <submittedName>
        <fullName evidence="1">Uncharacterized protein</fullName>
    </submittedName>
</protein>
<dbReference type="Proteomes" id="UP001500192">
    <property type="component" value="Unassembled WGS sequence"/>
</dbReference>
<organism evidence="1 2">
    <name type="scientific">Amycolatopsis dongchuanensis</name>
    <dbReference type="NCBI Taxonomy" id="1070866"/>
    <lineage>
        <taxon>Bacteria</taxon>
        <taxon>Bacillati</taxon>
        <taxon>Actinomycetota</taxon>
        <taxon>Actinomycetes</taxon>
        <taxon>Pseudonocardiales</taxon>
        <taxon>Pseudonocardiaceae</taxon>
        <taxon>Amycolatopsis</taxon>
    </lineage>
</organism>
<reference evidence="2" key="1">
    <citation type="journal article" date="2019" name="Int. J. Syst. Evol. Microbiol.">
        <title>The Global Catalogue of Microorganisms (GCM) 10K type strain sequencing project: providing services to taxonomists for standard genome sequencing and annotation.</title>
        <authorList>
            <consortium name="The Broad Institute Genomics Platform"/>
            <consortium name="The Broad Institute Genome Sequencing Center for Infectious Disease"/>
            <person name="Wu L."/>
            <person name="Ma J."/>
        </authorList>
    </citation>
    <scope>NUCLEOTIDE SEQUENCE [LARGE SCALE GENOMIC DNA]</scope>
    <source>
        <strain evidence="2">JCM 18054</strain>
    </source>
</reference>
<name>A0ABP9QCM2_9PSEU</name>
<gene>
    <name evidence="1" type="ORF">GCM10023214_22350</name>
</gene>
<sequence>MPTSPIKDSTLTDGRRSAFTITRGRGRGIENTRRDSPGSFDLLSAPTDPCATAELPFAAPLAQRD</sequence>
<keyword evidence="2" id="KW-1185">Reference proteome</keyword>
<proteinExistence type="predicted"/>
<evidence type="ECO:0000313" key="1">
    <source>
        <dbReference type="EMBL" id="GAA5159669.1"/>
    </source>
</evidence>